<accession>B7AT01</accession>
<feature type="domain" description="Ig-like" evidence="3">
    <location>
        <begin position="1266"/>
        <end position="1332"/>
    </location>
</feature>
<keyword evidence="2" id="KW-0472">Membrane</keyword>
<feature type="transmembrane region" description="Helical" evidence="2">
    <location>
        <begin position="1490"/>
        <end position="1510"/>
    </location>
</feature>
<name>B7AT01_9FIRM</name>
<evidence type="ECO:0000313" key="5">
    <source>
        <dbReference type="Proteomes" id="UP000003136"/>
    </source>
</evidence>
<feature type="compositionally biased region" description="Low complexity" evidence="1">
    <location>
        <begin position="1466"/>
        <end position="1476"/>
    </location>
</feature>
<dbReference type="Pfam" id="PF07523">
    <property type="entry name" value="Big_3"/>
    <property type="match status" value="1"/>
</dbReference>
<organism evidence="4 5">
    <name type="scientific">[Bacteroides] pectinophilus ATCC 43243</name>
    <dbReference type="NCBI Taxonomy" id="483218"/>
    <lineage>
        <taxon>Bacteria</taxon>
        <taxon>Bacillati</taxon>
        <taxon>Bacillota</taxon>
        <taxon>Clostridia</taxon>
        <taxon>Eubacteriales</taxon>
    </lineage>
</organism>
<evidence type="ECO:0000256" key="1">
    <source>
        <dbReference type="SAM" id="MobiDB-lite"/>
    </source>
</evidence>
<dbReference type="Proteomes" id="UP000003136">
    <property type="component" value="Unassembled WGS sequence"/>
</dbReference>
<feature type="non-terminal residue" evidence="4">
    <location>
        <position position="1"/>
    </location>
</feature>
<feature type="region of interest" description="Disordered" evidence="1">
    <location>
        <begin position="1427"/>
        <end position="1483"/>
    </location>
</feature>
<reference evidence="4 5" key="1">
    <citation type="submission" date="2008-11" db="EMBL/GenBank/DDBJ databases">
        <title>Draft genome sequence of Bacteroides pectinophilus (ATCC 43243).</title>
        <authorList>
            <person name="Sudarsanam P."/>
            <person name="Ley R."/>
            <person name="Guruge J."/>
            <person name="Turnbaugh P.J."/>
            <person name="Mahowald M."/>
            <person name="Liep D."/>
            <person name="Gordon J."/>
        </authorList>
    </citation>
    <scope>NUCLEOTIDE SEQUENCE [LARGE SCALE GENOMIC DNA]</scope>
    <source>
        <strain evidence="4 5">ATCC 43243</strain>
    </source>
</reference>
<feature type="compositionally biased region" description="Low complexity" evidence="1">
    <location>
        <begin position="1443"/>
        <end position="1455"/>
    </location>
</feature>
<proteinExistence type="predicted"/>
<evidence type="ECO:0000259" key="3">
    <source>
        <dbReference type="Pfam" id="PF07523"/>
    </source>
</evidence>
<dbReference type="Gene3D" id="2.60.40.3630">
    <property type="match status" value="1"/>
</dbReference>
<dbReference type="STRING" id="483218.BACPEC_02209"/>
<evidence type="ECO:0000313" key="4">
    <source>
        <dbReference type="EMBL" id="EEC57697.1"/>
    </source>
</evidence>
<dbReference type="InterPro" id="IPR022038">
    <property type="entry name" value="Ig-like_bact"/>
</dbReference>
<gene>
    <name evidence="4" type="ORF">BACPEC_02209</name>
</gene>
<dbReference type="EMBL" id="ABVQ01000036">
    <property type="protein sequence ID" value="EEC57697.1"/>
    <property type="molecule type" value="Genomic_DNA"/>
</dbReference>
<reference evidence="4 5" key="2">
    <citation type="submission" date="2008-11" db="EMBL/GenBank/DDBJ databases">
        <authorList>
            <person name="Fulton L."/>
            <person name="Clifton S."/>
            <person name="Fulton B."/>
            <person name="Xu J."/>
            <person name="Minx P."/>
            <person name="Pepin K.H."/>
            <person name="Johnson M."/>
            <person name="Bhonagiri V."/>
            <person name="Nash W.E."/>
            <person name="Mardis E.R."/>
            <person name="Wilson R.K."/>
        </authorList>
    </citation>
    <scope>NUCLEOTIDE SEQUENCE [LARGE SCALE GENOMIC DNA]</scope>
    <source>
        <strain evidence="4 5">ATCC 43243</strain>
    </source>
</reference>
<comment type="caution">
    <text evidence="4">The sequence shown here is derived from an EMBL/GenBank/DDBJ whole genome shotgun (WGS) entry which is preliminary data.</text>
</comment>
<keyword evidence="2" id="KW-0812">Transmembrane</keyword>
<keyword evidence="2" id="KW-1133">Transmembrane helix</keyword>
<dbReference type="eggNOG" id="COG2373">
    <property type="taxonomic scope" value="Bacteria"/>
</dbReference>
<protein>
    <recommendedName>
        <fullName evidence="3">Ig-like domain-containing protein</fullName>
    </recommendedName>
</protein>
<sequence length="1517" mass="162654">VSILILYLQKQRRIQMRRLKHNFKKGMAFVLTFAMIAGLVPAMSGGANKVQAASGSGTEPSVSAYATKTQLMDNTFAPNADGTAENYGMIVFGKKSDGITAQEWYILGEDKGVSGDNTIIFATSPIATGQKFNSSYDNKSFASSFGVYESNPSEVYANHYGASDLRKALQGMAADINYFTKAEQRLMNDTAVKTMDTKNSNVTYTTKDKLYALQGDFNDNKLQAGTSDSTVLARYSYWNSYSSSYDFWFWSRSPYADDVSIALIGIPGLIVGNRYVDYDLAVQPASNLNLSSVLFASAATAASSDQAKLGTIALGKAMTLRLDGTGKNIGTVTYSATTGDIKVVRGDTSQPVSLVVQGNDGTNDWYYSKQITGTETINVSAIEAESNTPASINLSACKIWLEITEDNVSYAVNAEKEIEKINTTYVTKEQLMNSFKPYSNGTAVNYGKLVFGKKSDGTTAQEWYILGKDEGVSGDNTIIVAASPIARGQKFNSDISNKNDENLWSDCVYSEATITEVYANHYGASELRDTLQGMATNTSYFTSAEQGLMNATTVTTKDTKNSSVTYTTTDKLYALQGDYDNDQYLWAGTDDSTVLAMSSYLRNGEWFWLRSPYGRSGDTALCADRGYYVILGRVDIDSGSPVQPASNLDLSSVLFASAATAASSGTESGTIAERTAMTLRLDGKDKNIGTVTYNTTTGDIKAVKGGATSQTVALVVQGKDETNDWYYSKKITGTDVVNVSAIEAESYTPASIDLSTCKIWLEITEDNVAYAVNATETNIKIIHSIAITDIDTPMPDTALDTEASCTTEGVKSTTPQITWTPSDTTAGYNMRYTASITLTADTGYEFADNVTATVSGNTATSVTKNAADDTLTVTKEFTTDKRKIESVAAPTVPENNTFTAYYGYDGYDTTPISGTNTELGKTATVTFEGTTSPTTEDMAVTWTIESDGGVYDKTPEAENIFRWTIPESALTNYNAANCQGYDTSTGNITGTITVKNKAATPVAITGTDSSITYTGETVDVSQYFSIDNNAGAAMYTLVTGTNGGTGKGTLSGTTLTVTQTGTFKIKVSTVANGIFAAGEKTVTLTVDNGTILYTATDYSTTYDGQPHSISVSVTNPEGAAVTYSTDGITYGSDNPSFSNEGTYTVYYRITKDNYTTVEGSKTVTINKKPVTITAQEQDIVWGKDINQSLYTVSEDGLITGDSIKEITLTPSTTDRTENGTISVSGVKIENAAGVDVTANYDITMANGNLKITHNTALAPERIEASKTKTTYTAGDTLNVDDLAVTVYYADGYSEPVQDYTTNVFAIDMSADGDKILTVSYTKNGVTKTKDITIKVNAALASYKIISGADSEWKQNTDRTITIGGNGEFSKFESVKVDGSIIDAKNYIAKEGSTIIILKADYLKTLSVGTHSFEIVWADGSAVTSFKVSKNTSDNEGSKDNNGNKDNSNDNPNSNPAAVPDDKKTNDSNSGNNTDDSQQITAPQTGDNSHLMLWVTLLAASLAGLLALLSVRMKKDDE</sequence>
<dbReference type="HOGENOM" id="CLU_004244_0_0_9"/>
<keyword evidence="5" id="KW-1185">Reference proteome</keyword>
<evidence type="ECO:0000256" key="2">
    <source>
        <dbReference type="SAM" id="Phobius"/>
    </source>
</evidence>